<evidence type="ECO:0000313" key="4">
    <source>
        <dbReference type="EMBL" id="AMD87340.1"/>
    </source>
</evidence>
<organism evidence="4 5">
    <name type="scientific">Actinomyces radicidentis</name>
    <dbReference type="NCBI Taxonomy" id="111015"/>
    <lineage>
        <taxon>Bacteria</taxon>
        <taxon>Bacillati</taxon>
        <taxon>Actinomycetota</taxon>
        <taxon>Actinomycetes</taxon>
        <taxon>Actinomycetales</taxon>
        <taxon>Actinomycetaceae</taxon>
        <taxon>Actinomyces</taxon>
    </lineage>
</organism>
<dbReference type="Proteomes" id="UP000065220">
    <property type="component" value="Chromosome"/>
</dbReference>
<dbReference type="EMBL" id="CP014228">
    <property type="protein sequence ID" value="AMD87340.1"/>
    <property type="molecule type" value="Genomic_DNA"/>
</dbReference>
<dbReference type="STRING" id="111015.AXF14_06790"/>
<feature type="transmembrane region" description="Helical" evidence="2">
    <location>
        <begin position="329"/>
        <end position="348"/>
    </location>
</feature>
<feature type="transmembrane region" description="Helical" evidence="2">
    <location>
        <begin position="96"/>
        <end position="119"/>
    </location>
</feature>
<accession>A0A0X8JEG2</accession>
<reference evidence="5" key="1">
    <citation type="submission" date="2016-02" db="EMBL/GenBank/DDBJ databases">
        <authorList>
            <person name="Holder M.E."/>
            <person name="Ajami N.J."/>
            <person name="Petrosino J.F."/>
        </authorList>
    </citation>
    <scope>NUCLEOTIDE SEQUENCE [LARGE SCALE GENOMIC DNA]</scope>
    <source>
        <strain evidence="5">CCUG 36733</strain>
    </source>
</reference>
<dbReference type="PANTHER" id="PTHR34473:SF2">
    <property type="entry name" value="UPF0699 TRANSMEMBRANE PROTEIN YDBT"/>
    <property type="match status" value="1"/>
</dbReference>
<dbReference type="KEGG" id="ard:AXF14_06790"/>
<sequence>MSAEQQPSRAAAPGREERRRNRSAQRAAARAAARENRDIALPEGVTWQRLHPVTPLLQGWKIITAVLAIVTVQNLDTAIDAYQAIREHGVDLSHGAILWTLTVTGLIVALTALGLWLSWRMRTYAVDRDAVYMRSGVLTRQLRIARLPRIQSVDVVHPLLGRILGLGQLRVEVAGGGDSRVLIGYLRTGDLEELRDGILDLAAGAQAPAPAPAPVPSAQPDGEPGGAAGSATAAPGAVTAEGAPAGGPDGPDAAGETSAARAPLGFEDAATGERLTGLAREERPLYAVDTGLLLRSTLRSGTTLLVVLVILASVGGTLAAFLLEDDGTDLVGLLPALVGPLALVGAVWTRFNKGWGFRAAATPAGIRTRFGLTADTSSTLPPGRVHGVSLQQGPFWRGPDWWRVEVDVAGRTSAEVSSSGGVEDNGVNVLLPVGDRDTAERALWLVAPDLGTTDPDALLDAVLGGSGDDGVGDPGAPVGAPERGLIRVPERARIFSPIAWRHEGIWLTDTCVVLRLGRFWRRTGVIPYERIQSLSVHEGPLARRRGLGKLHLDMVDSKVPAEISNLDRDDLTAIERVIAERALRRRHEERLDRWLERVA</sequence>
<evidence type="ECO:0000256" key="2">
    <source>
        <dbReference type="SAM" id="Phobius"/>
    </source>
</evidence>
<dbReference type="OrthoDB" id="3190163at2"/>
<protein>
    <recommendedName>
        <fullName evidence="3">YdbS-like PH domain-containing protein</fullName>
    </recommendedName>
</protein>
<evidence type="ECO:0000259" key="3">
    <source>
        <dbReference type="Pfam" id="PF03703"/>
    </source>
</evidence>
<evidence type="ECO:0000313" key="5">
    <source>
        <dbReference type="Proteomes" id="UP000065220"/>
    </source>
</evidence>
<keyword evidence="2" id="KW-0472">Membrane</keyword>
<feature type="domain" description="YdbS-like PH" evidence="3">
    <location>
        <begin position="500"/>
        <end position="576"/>
    </location>
</feature>
<keyword evidence="2" id="KW-1133">Transmembrane helix</keyword>
<feature type="transmembrane region" description="Helical" evidence="2">
    <location>
        <begin position="304"/>
        <end position="323"/>
    </location>
</feature>
<feature type="region of interest" description="Disordered" evidence="1">
    <location>
        <begin position="1"/>
        <end position="25"/>
    </location>
</feature>
<proteinExistence type="predicted"/>
<dbReference type="Pfam" id="PF03703">
    <property type="entry name" value="bPH_2"/>
    <property type="match status" value="2"/>
</dbReference>
<gene>
    <name evidence="4" type="ORF">AXF14_06790</name>
</gene>
<keyword evidence="2" id="KW-0812">Transmembrane</keyword>
<keyword evidence="5" id="KW-1185">Reference proteome</keyword>
<evidence type="ECO:0000256" key="1">
    <source>
        <dbReference type="SAM" id="MobiDB-lite"/>
    </source>
</evidence>
<feature type="compositionally biased region" description="Low complexity" evidence="1">
    <location>
        <begin position="229"/>
        <end position="243"/>
    </location>
</feature>
<dbReference type="RefSeq" id="WP_067941908.1">
    <property type="nucleotide sequence ID" value="NZ_CP014228.1"/>
</dbReference>
<feature type="region of interest" description="Disordered" evidence="1">
    <location>
        <begin position="209"/>
        <end position="257"/>
    </location>
</feature>
<feature type="domain" description="YdbS-like PH" evidence="3">
    <location>
        <begin position="119"/>
        <end position="196"/>
    </location>
</feature>
<name>A0A0X8JEG2_ACTRD</name>
<dbReference type="AlphaFoldDB" id="A0A0X8JEG2"/>
<dbReference type="PANTHER" id="PTHR34473">
    <property type="entry name" value="UPF0699 TRANSMEMBRANE PROTEIN YDBS"/>
    <property type="match status" value="1"/>
</dbReference>
<dbReference type="InterPro" id="IPR005182">
    <property type="entry name" value="YdbS-like_PH"/>
</dbReference>